<dbReference type="EMBL" id="JANUGV010000009">
    <property type="protein sequence ID" value="MCS0610881.1"/>
    <property type="molecule type" value="Genomic_DNA"/>
</dbReference>
<sequence length="274" mass="29661">MSKPLLMHWFARVSVCTFSVLAALPTVSVAETPSVSRYQDQNQLIRAPQALASLGTNLFGDKVNLYTGALEFIQTDVSLSGNSSLPVQMGRRLVAGVTASTDNTSFGNWDMEIPHLHGVFSEGWVDVHGNNSRCSVFGAPEPVGPDGTANFSAIEFWHGNFIYVPGYGDQEMLARRTGNTLAPGGNASQYPVVTRNNWQFSCLPSMKRGSGEGFLAIAPDGTTYQFDWMVARGLLKLTKSNPAPAPSVTDSELDPIPHAFPTRSIGRKYGSCQR</sequence>
<gene>
    <name evidence="2" type="ORF">NX773_22195</name>
</gene>
<protein>
    <recommendedName>
        <fullName evidence="4">Secreted protein</fullName>
    </recommendedName>
</protein>
<accession>A0ABT2BQU2</accession>
<dbReference type="RefSeq" id="WP_258858413.1">
    <property type="nucleotide sequence ID" value="NZ_JANUGV010000009.1"/>
</dbReference>
<feature type="signal peptide" evidence="1">
    <location>
        <begin position="1"/>
        <end position="22"/>
    </location>
</feature>
<evidence type="ECO:0000313" key="3">
    <source>
        <dbReference type="Proteomes" id="UP001205861"/>
    </source>
</evidence>
<evidence type="ECO:0008006" key="4">
    <source>
        <dbReference type="Google" id="ProtNLM"/>
    </source>
</evidence>
<proteinExistence type="predicted"/>
<reference evidence="2 3" key="1">
    <citation type="submission" date="2022-08" db="EMBL/GenBank/DDBJ databases">
        <title>Reclassification of Massilia species as members of the genera Telluria, Duganella, Pseudoduganella, Mokoshia gen. nov. and Zemynaea gen. nov. using orthogonal and non-orthogonal genome-based approaches.</title>
        <authorList>
            <person name="Bowman J.P."/>
        </authorList>
    </citation>
    <scope>NUCLEOTIDE SEQUENCE [LARGE SCALE GENOMIC DNA]</scope>
    <source>
        <strain evidence="2 3">JCM 31607</strain>
    </source>
</reference>
<dbReference type="Proteomes" id="UP001205861">
    <property type="component" value="Unassembled WGS sequence"/>
</dbReference>
<evidence type="ECO:0000313" key="2">
    <source>
        <dbReference type="EMBL" id="MCS0610881.1"/>
    </source>
</evidence>
<organism evidence="2 3">
    <name type="scientific">Massilia solisilvae</name>
    <dbReference type="NCBI Taxonomy" id="1811225"/>
    <lineage>
        <taxon>Bacteria</taxon>
        <taxon>Pseudomonadati</taxon>
        <taxon>Pseudomonadota</taxon>
        <taxon>Betaproteobacteria</taxon>
        <taxon>Burkholderiales</taxon>
        <taxon>Oxalobacteraceae</taxon>
        <taxon>Telluria group</taxon>
        <taxon>Massilia</taxon>
    </lineage>
</organism>
<feature type="chain" id="PRO_5045602730" description="Secreted protein" evidence="1">
    <location>
        <begin position="23"/>
        <end position="274"/>
    </location>
</feature>
<keyword evidence="1" id="KW-0732">Signal</keyword>
<comment type="caution">
    <text evidence="2">The sequence shown here is derived from an EMBL/GenBank/DDBJ whole genome shotgun (WGS) entry which is preliminary data.</text>
</comment>
<keyword evidence="3" id="KW-1185">Reference proteome</keyword>
<evidence type="ECO:0000256" key="1">
    <source>
        <dbReference type="SAM" id="SignalP"/>
    </source>
</evidence>
<name>A0ABT2BQU2_9BURK</name>